<dbReference type="EMBL" id="JAUCGQ010000001">
    <property type="protein sequence ID" value="MDM7853625.1"/>
    <property type="molecule type" value="Genomic_DNA"/>
</dbReference>
<feature type="transmembrane region" description="Helical" evidence="1">
    <location>
        <begin position="82"/>
        <end position="104"/>
    </location>
</feature>
<evidence type="ECO:0000256" key="1">
    <source>
        <dbReference type="SAM" id="Phobius"/>
    </source>
</evidence>
<dbReference type="PANTHER" id="PTHR40078:SF1">
    <property type="entry name" value="INTEGRAL MEMBRANE PROTEIN"/>
    <property type="match status" value="1"/>
</dbReference>
<sequence length="190" mass="19302">MALVVHAGLGSMPWDVLTQGVARHTGASFGTVTLVTSAVVLACWIPLRQRPGIGTVANVLVIGLLIDPFLAALDHLPDPLPLAARVALMAAGIVLNGLATGLYVGARLGPGPRDGLMTGLVARTGRPIRLVRTAIEVTVVAAGWALGGTVGVGTVAYALAIGPLVQVFLPRLTVPVATPTPGTPTGRPPR</sequence>
<dbReference type="InterPro" id="IPR038750">
    <property type="entry name" value="YczE/YyaS-like"/>
</dbReference>
<gene>
    <name evidence="2" type="ORF">QRT04_01660</name>
</gene>
<keyword evidence="1" id="KW-0812">Transmembrane</keyword>
<comment type="caution">
    <text evidence="2">The sequence shown here is derived from an EMBL/GenBank/DDBJ whole genome shotgun (WGS) entry which is preliminary data.</text>
</comment>
<feature type="transmembrane region" description="Helical" evidence="1">
    <location>
        <begin position="59"/>
        <end position="76"/>
    </location>
</feature>
<keyword evidence="1" id="KW-1133">Transmembrane helix</keyword>
<dbReference type="Pfam" id="PF19700">
    <property type="entry name" value="DUF6198"/>
    <property type="match status" value="1"/>
</dbReference>
<evidence type="ECO:0008006" key="4">
    <source>
        <dbReference type="Google" id="ProtNLM"/>
    </source>
</evidence>
<reference evidence="2 3" key="1">
    <citation type="submission" date="2023-06" db="EMBL/GenBank/DDBJ databases">
        <title>Cellulomonas sp. MW4 Whole genome sequence.</title>
        <authorList>
            <person name="Park S."/>
        </authorList>
    </citation>
    <scope>NUCLEOTIDE SEQUENCE [LARGE SCALE GENOMIC DNA]</scope>
    <source>
        <strain evidence="2 3">MW4</strain>
    </source>
</reference>
<accession>A0ABT7SBS2</accession>
<proteinExistence type="predicted"/>
<keyword evidence="1" id="KW-0472">Membrane</keyword>
<keyword evidence="3" id="KW-1185">Reference proteome</keyword>
<evidence type="ECO:0000313" key="3">
    <source>
        <dbReference type="Proteomes" id="UP001529338"/>
    </source>
</evidence>
<feature type="transmembrane region" description="Helical" evidence="1">
    <location>
        <begin position="28"/>
        <end position="47"/>
    </location>
</feature>
<name>A0ABT7SBS2_9CELL</name>
<organism evidence="2 3">
    <name type="scientific">Cellulomonas alba</name>
    <dbReference type="NCBI Taxonomy" id="3053467"/>
    <lineage>
        <taxon>Bacteria</taxon>
        <taxon>Bacillati</taxon>
        <taxon>Actinomycetota</taxon>
        <taxon>Actinomycetes</taxon>
        <taxon>Micrococcales</taxon>
        <taxon>Cellulomonadaceae</taxon>
        <taxon>Cellulomonas</taxon>
    </lineage>
</organism>
<protein>
    <recommendedName>
        <fullName evidence="4">Membrane protein YczE</fullName>
    </recommendedName>
</protein>
<evidence type="ECO:0000313" key="2">
    <source>
        <dbReference type="EMBL" id="MDM7853625.1"/>
    </source>
</evidence>
<dbReference type="Proteomes" id="UP001529338">
    <property type="component" value="Unassembled WGS sequence"/>
</dbReference>
<dbReference type="PANTHER" id="PTHR40078">
    <property type="entry name" value="INTEGRAL MEMBRANE PROTEIN-RELATED"/>
    <property type="match status" value="1"/>
</dbReference>